<gene>
    <name evidence="2" type="ORF">UFOPK1835_00111</name>
</gene>
<protein>
    <submittedName>
        <fullName evidence="2">Unannotated protein</fullName>
    </submittedName>
</protein>
<organism evidence="2">
    <name type="scientific">freshwater metagenome</name>
    <dbReference type="NCBI Taxonomy" id="449393"/>
    <lineage>
        <taxon>unclassified sequences</taxon>
        <taxon>metagenomes</taxon>
        <taxon>ecological metagenomes</taxon>
    </lineage>
</organism>
<proteinExistence type="predicted"/>
<sequence length="67" mass="7541">MRKRSPGYNCSFERKKQYVQSRLQMAPPGLARTWKAAGAPTGHEGGRDGSFRLRKTTGSLIAEQNFR</sequence>
<evidence type="ECO:0000256" key="1">
    <source>
        <dbReference type="SAM" id="MobiDB-lite"/>
    </source>
</evidence>
<feature type="region of interest" description="Disordered" evidence="1">
    <location>
        <begin position="35"/>
        <end position="67"/>
    </location>
</feature>
<evidence type="ECO:0000313" key="2">
    <source>
        <dbReference type="EMBL" id="CAB4596830.1"/>
    </source>
</evidence>
<name>A0A6J6G8J9_9ZZZZ</name>
<dbReference type="EMBL" id="CAEZUP010000003">
    <property type="protein sequence ID" value="CAB4596830.1"/>
    <property type="molecule type" value="Genomic_DNA"/>
</dbReference>
<dbReference type="AlphaFoldDB" id="A0A6J6G8J9"/>
<reference evidence="2" key="1">
    <citation type="submission" date="2020-05" db="EMBL/GenBank/DDBJ databases">
        <authorList>
            <person name="Chiriac C."/>
            <person name="Salcher M."/>
            <person name="Ghai R."/>
            <person name="Kavagutti S V."/>
        </authorList>
    </citation>
    <scope>NUCLEOTIDE SEQUENCE</scope>
</reference>
<accession>A0A6J6G8J9</accession>